<dbReference type="SUPFAM" id="SSF82185">
    <property type="entry name" value="Histone H3 K4-specific methyltransferase SET7/9 N-terminal domain"/>
    <property type="match status" value="1"/>
</dbReference>
<dbReference type="AlphaFoldDB" id="A0A1E5T589"/>
<dbReference type="OrthoDB" id="9812355at2"/>
<proteinExistence type="predicted"/>
<sequence>MHQKLFFSLLLGILINFSAVGQRQKIDTAFLDIEGVQVDRSQEFLTYEVRSLDKKKRVVGLVKKYAKNGRLLETFTYKRGIKEGLYQRFHRNGDLMINGEYKNGNQVGFWAFYDQNKCITKLVEYNDAGKLLQTRDNIFSQNNEKDSINGVKIVFETKPEFPGGMDNWNAHLRRHLKFPTAAKRYGGGEVVLSFVVLADGRIVLPKAISSTHPSLTKEGIRVINLSPRWIPAKLDGKPVDGTMNLRIVFRSS</sequence>
<comment type="caution">
    <text evidence="2">The sequence shown here is derived from an EMBL/GenBank/DDBJ whole genome shotgun (WGS) entry which is preliminary data.</text>
</comment>
<dbReference type="Proteomes" id="UP000095552">
    <property type="component" value="Unassembled WGS sequence"/>
</dbReference>
<dbReference type="Gene3D" id="3.30.1150.10">
    <property type="match status" value="1"/>
</dbReference>
<gene>
    <name evidence="2" type="ORF">BFP71_02390</name>
</gene>
<dbReference type="Pfam" id="PF03544">
    <property type="entry name" value="TonB_C"/>
    <property type="match status" value="1"/>
</dbReference>
<dbReference type="SUPFAM" id="SSF74653">
    <property type="entry name" value="TolA/TonB C-terminal domain"/>
    <property type="match status" value="1"/>
</dbReference>
<dbReference type="GO" id="GO:0055085">
    <property type="term" value="P:transmembrane transport"/>
    <property type="evidence" value="ECO:0007669"/>
    <property type="project" value="InterPro"/>
</dbReference>
<evidence type="ECO:0000313" key="2">
    <source>
        <dbReference type="EMBL" id="OEK06539.1"/>
    </source>
</evidence>
<feature type="domain" description="TonB C-terminal" evidence="1">
    <location>
        <begin position="175"/>
        <end position="250"/>
    </location>
</feature>
<dbReference type="PANTHER" id="PTHR33446:SF2">
    <property type="entry name" value="PROTEIN TONB"/>
    <property type="match status" value="1"/>
</dbReference>
<dbReference type="PANTHER" id="PTHR33446">
    <property type="entry name" value="PROTEIN TONB-RELATED"/>
    <property type="match status" value="1"/>
</dbReference>
<dbReference type="GO" id="GO:0031992">
    <property type="term" value="F:energy transducer activity"/>
    <property type="evidence" value="ECO:0007669"/>
    <property type="project" value="TreeGrafter"/>
</dbReference>
<dbReference type="EMBL" id="MDGQ01000003">
    <property type="protein sequence ID" value="OEK06539.1"/>
    <property type="molecule type" value="Genomic_DNA"/>
</dbReference>
<accession>A0A1E5T589</accession>
<keyword evidence="3" id="KW-1185">Reference proteome</keyword>
<protein>
    <recommendedName>
        <fullName evidence="1">TonB C-terminal domain-containing protein</fullName>
    </recommendedName>
</protein>
<evidence type="ECO:0000313" key="3">
    <source>
        <dbReference type="Proteomes" id="UP000095552"/>
    </source>
</evidence>
<dbReference type="Gene3D" id="3.90.930.1">
    <property type="match status" value="1"/>
</dbReference>
<name>A0A1E5T589_9BACT</name>
<reference evidence="2 3" key="1">
    <citation type="submission" date="2016-08" db="EMBL/GenBank/DDBJ databases">
        <title>Draft genome of Fabibacter sp. strain SK-8.</title>
        <authorList>
            <person name="Wong S.-K."/>
            <person name="Hamasaki K."/>
            <person name="Yoshizawa S."/>
        </authorList>
    </citation>
    <scope>NUCLEOTIDE SEQUENCE [LARGE SCALE GENOMIC DNA]</scope>
    <source>
        <strain evidence="2 3">SK-8</strain>
    </source>
</reference>
<organism evidence="2 3">
    <name type="scientific">Roseivirga misakiensis</name>
    <dbReference type="NCBI Taxonomy" id="1563681"/>
    <lineage>
        <taxon>Bacteria</taxon>
        <taxon>Pseudomonadati</taxon>
        <taxon>Bacteroidota</taxon>
        <taxon>Cytophagia</taxon>
        <taxon>Cytophagales</taxon>
        <taxon>Roseivirgaceae</taxon>
        <taxon>Roseivirga</taxon>
    </lineage>
</organism>
<evidence type="ECO:0000259" key="1">
    <source>
        <dbReference type="Pfam" id="PF03544"/>
    </source>
</evidence>
<dbReference type="RefSeq" id="WP_069833851.1">
    <property type="nucleotide sequence ID" value="NZ_MDGQ01000003.1"/>
</dbReference>
<dbReference type="GO" id="GO:0098797">
    <property type="term" value="C:plasma membrane protein complex"/>
    <property type="evidence" value="ECO:0007669"/>
    <property type="project" value="TreeGrafter"/>
</dbReference>
<dbReference type="STRING" id="1563681.BFP71_02390"/>
<dbReference type="InterPro" id="IPR051045">
    <property type="entry name" value="TonB-dependent_transducer"/>
</dbReference>
<dbReference type="InterPro" id="IPR037682">
    <property type="entry name" value="TonB_C"/>
</dbReference>